<protein>
    <submittedName>
        <fullName evidence="3">AGE family epimerase/isomerase</fullName>
    </submittedName>
</protein>
<proteinExistence type="inferred from homology"/>
<dbReference type="Proteomes" id="UP001202550">
    <property type="component" value="Unassembled WGS sequence"/>
</dbReference>
<comment type="similarity">
    <text evidence="1">Belongs to the N-acylglucosamine 2-epimerase family.</text>
</comment>
<reference evidence="3 4" key="1">
    <citation type="submission" date="2022-05" db="EMBL/GenBank/DDBJ databases">
        <title>Seasonal and diel survey of microbial diversity of the Tyrrhenian coast.</title>
        <authorList>
            <person name="Gattoni G."/>
            <person name="Corral P."/>
        </authorList>
    </citation>
    <scope>NUCLEOTIDE SEQUENCE [LARGE SCALE GENOMIC DNA]</scope>
    <source>
        <strain evidence="3 4">V10</strain>
    </source>
</reference>
<sequence length="410" mass="45013">MAESLTLLQDPSHRAALASDARALLGFHRASLGPDGAFVPLGTDGTRQHGAAQELHVTTRMVHSYAMGQAWGAPDCAGLIEAGMRALWNWHRDPDHGGYVWAVQGPKALDTRKLAYGHVFVLLAASSASEVGHDDAPRLMADISTILERHFWDEEAGRLREEFARDWSPLSRYRGMNANMHGVEAFLAAYEATGQEVWLDRAGRILDFFTDRMAGANGHRIPEHYTETWQVDPDFRGDPVFRPPGTTPGHSLEFARLLLQHWDLTGRADPTALPRARALVDTALNDAWLPAGGLAYTLAPGGAVDQSVRLWWPVAEGLAVLAMLQKLDPRPPEAVWYARLHDFARAHFIDSRHGGWHPELGDDGLPAASIFHGKPDIYHALQADLLALVPGVSGVFDGLRKQRQAGSDTQ</sequence>
<dbReference type="EMBL" id="JALZWP010000001">
    <property type="protein sequence ID" value="MCL1627361.1"/>
    <property type="molecule type" value="Genomic_DNA"/>
</dbReference>
<dbReference type="InterPro" id="IPR012341">
    <property type="entry name" value="6hp_glycosidase-like_sf"/>
</dbReference>
<dbReference type="PANTHER" id="PTHR15108">
    <property type="entry name" value="N-ACYLGLUCOSAMINE-2-EPIMERASE"/>
    <property type="match status" value="1"/>
</dbReference>
<evidence type="ECO:0000313" key="3">
    <source>
        <dbReference type="EMBL" id="MCL1627361.1"/>
    </source>
</evidence>
<evidence type="ECO:0000313" key="4">
    <source>
        <dbReference type="Proteomes" id="UP001202550"/>
    </source>
</evidence>
<accession>A0ABT0LXM1</accession>
<comment type="caution">
    <text evidence="3">The sequence shown here is derived from an EMBL/GenBank/DDBJ whole genome shotgun (WGS) entry which is preliminary data.</text>
</comment>
<organism evidence="3 4">
    <name type="scientific">Roseinatronobacter domitianus</name>
    <dbReference type="NCBI Taxonomy" id="2940293"/>
    <lineage>
        <taxon>Bacteria</taxon>
        <taxon>Pseudomonadati</taxon>
        <taxon>Pseudomonadota</taxon>
        <taxon>Alphaproteobacteria</taxon>
        <taxon>Rhodobacterales</taxon>
        <taxon>Paracoccaceae</taxon>
        <taxon>Roseinatronobacter</taxon>
    </lineage>
</organism>
<dbReference type="Gene3D" id="1.50.10.10">
    <property type="match status" value="1"/>
</dbReference>
<keyword evidence="4" id="KW-1185">Reference proteome</keyword>
<dbReference type="InterPro" id="IPR010819">
    <property type="entry name" value="AGE/CE"/>
</dbReference>
<dbReference type="RefSeq" id="WP_249055627.1">
    <property type="nucleotide sequence ID" value="NZ_JALZWP010000001.1"/>
</dbReference>
<evidence type="ECO:0000256" key="1">
    <source>
        <dbReference type="ARBA" id="ARBA00008558"/>
    </source>
</evidence>
<dbReference type="Pfam" id="PF07221">
    <property type="entry name" value="GlcNAc_2-epim"/>
    <property type="match status" value="1"/>
</dbReference>
<keyword evidence="2" id="KW-0413">Isomerase</keyword>
<evidence type="ECO:0000256" key="2">
    <source>
        <dbReference type="ARBA" id="ARBA00023235"/>
    </source>
</evidence>
<dbReference type="InterPro" id="IPR008928">
    <property type="entry name" value="6-hairpin_glycosidase_sf"/>
</dbReference>
<gene>
    <name evidence="3" type="ORF">M3N55_01325</name>
</gene>
<name>A0ABT0LXM1_9RHOB</name>
<dbReference type="SUPFAM" id="SSF48208">
    <property type="entry name" value="Six-hairpin glycosidases"/>
    <property type="match status" value="1"/>
</dbReference>